<organism evidence="2">
    <name type="scientific">bioreactor metagenome</name>
    <dbReference type="NCBI Taxonomy" id="1076179"/>
    <lineage>
        <taxon>unclassified sequences</taxon>
        <taxon>metagenomes</taxon>
        <taxon>ecological metagenomes</taxon>
    </lineage>
</organism>
<accession>A0A645G8L6</accession>
<dbReference type="SUPFAM" id="SSF143100">
    <property type="entry name" value="TTHA1013/TTHA0281-like"/>
    <property type="match status" value="1"/>
</dbReference>
<comment type="caution">
    <text evidence="2">The sequence shown here is derived from an EMBL/GenBank/DDBJ whole genome shotgun (WGS) entry which is preliminary data.</text>
</comment>
<evidence type="ECO:0000259" key="1">
    <source>
        <dbReference type="Pfam" id="PF15919"/>
    </source>
</evidence>
<dbReference type="InterPro" id="IPR035069">
    <property type="entry name" value="TTHA1013/TTHA0281-like"/>
</dbReference>
<name>A0A645G8L6_9ZZZZ</name>
<proteinExistence type="predicted"/>
<dbReference type="InterPro" id="IPR031807">
    <property type="entry name" value="HicB-like"/>
</dbReference>
<reference evidence="2" key="1">
    <citation type="submission" date="2019-08" db="EMBL/GenBank/DDBJ databases">
        <authorList>
            <person name="Kucharzyk K."/>
            <person name="Murdoch R.W."/>
            <person name="Higgins S."/>
            <person name="Loffler F."/>
        </authorList>
    </citation>
    <scope>NUCLEOTIDE SEQUENCE</scope>
</reference>
<dbReference type="Gene3D" id="3.30.160.250">
    <property type="match status" value="1"/>
</dbReference>
<dbReference type="Pfam" id="PF15919">
    <property type="entry name" value="HicB_lk_antitox"/>
    <property type="match status" value="1"/>
</dbReference>
<evidence type="ECO:0000313" key="2">
    <source>
        <dbReference type="EMBL" id="MPN22340.1"/>
    </source>
</evidence>
<feature type="domain" description="HicB-like antitoxin of toxin-antitoxin system" evidence="1">
    <location>
        <begin position="7"/>
        <end position="123"/>
    </location>
</feature>
<gene>
    <name evidence="2" type="ORF">SDC9_169723</name>
</gene>
<dbReference type="AlphaFoldDB" id="A0A645G8L6"/>
<dbReference type="EMBL" id="VSSQ01070552">
    <property type="protein sequence ID" value="MPN22340.1"/>
    <property type="molecule type" value="Genomic_DNA"/>
</dbReference>
<sequence length="148" mass="16119">MADRYIYPALFHYEENQVGVTFPDLPGCVTVGKDETNAIKCAKEALGLHLYGMEVDGESIPAPSSIKSLPQKKGTICVLVDVWMPLIRASVKEYSVKKTLTIPAWMDRAAKEAGIKNYSLMLQVAIAQELGIDIKAETPSSHPDPTAA</sequence>
<protein>
    <recommendedName>
        <fullName evidence="1">HicB-like antitoxin of toxin-antitoxin system domain-containing protein</fullName>
    </recommendedName>
</protein>